<keyword evidence="2" id="KW-0489">Methyltransferase</keyword>
<organism evidence="2 3">
    <name type="scientific">Lysinibacillus irui</name>
    <dbReference type="NCBI Taxonomy" id="2998077"/>
    <lineage>
        <taxon>Bacteria</taxon>
        <taxon>Bacillati</taxon>
        <taxon>Bacillota</taxon>
        <taxon>Bacilli</taxon>
        <taxon>Bacillales</taxon>
        <taxon>Bacillaceae</taxon>
        <taxon>Lysinibacillus</taxon>
    </lineage>
</organism>
<dbReference type="Gene3D" id="3.40.50.150">
    <property type="entry name" value="Vaccinia Virus protein VP39"/>
    <property type="match status" value="1"/>
</dbReference>
<dbReference type="EMBL" id="CP113527">
    <property type="protein sequence ID" value="WDV07467.1"/>
    <property type="molecule type" value="Genomic_DNA"/>
</dbReference>
<keyword evidence="2" id="KW-0808">Transferase</keyword>
<dbReference type="CDD" id="cd02440">
    <property type="entry name" value="AdoMet_MTases"/>
    <property type="match status" value="1"/>
</dbReference>
<dbReference type="Proteomes" id="UP001219585">
    <property type="component" value="Chromosome"/>
</dbReference>
<proteinExistence type="predicted"/>
<dbReference type="GO" id="GO:0008168">
    <property type="term" value="F:methyltransferase activity"/>
    <property type="evidence" value="ECO:0007669"/>
    <property type="project" value="UniProtKB-KW"/>
</dbReference>
<protein>
    <submittedName>
        <fullName evidence="2">Methyltransferase domain-containing protein</fullName>
    </submittedName>
</protein>
<evidence type="ECO:0000259" key="1">
    <source>
        <dbReference type="Pfam" id="PF13649"/>
    </source>
</evidence>
<dbReference type="KEGG" id="liu:OU989_03005"/>
<sequence length="239" mass="27629">MKSLNSEEWGAIYNLSQVKNIIYAIENEKYRTWTRELLKLTETNAKIMEIGCGSGETSLALSINQRKVTAVDYSEESIKLVEYLNNYFEQDIIIKKLDATKSMPFEKNEFDLIFQAGLLEHFEQEERIELLKNWSEYGKKMVSLIPNAASIPYRVGMELMKKNGTWKYGKELPQYTMIPEFRDAGLSVIAEYSIGLYDAIEFLPENHYLRIAFEKLNLENPCDDICGNGYLLVTIGEKK</sequence>
<evidence type="ECO:0000313" key="2">
    <source>
        <dbReference type="EMBL" id="WDV07467.1"/>
    </source>
</evidence>
<feature type="domain" description="Methyltransferase" evidence="1">
    <location>
        <begin position="47"/>
        <end position="136"/>
    </location>
</feature>
<dbReference type="InterPro" id="IPR029063">
    <property type="entry name" value="SAM-dependent_MTases_sf"/>
</dbReference>
<name>A0AAJ5UVT6_9BACI</name>
<accession>A0AAJ5UVT6</accession>
<dbReference type="GO" id="GO:0032259">
    <property type="term" value="P:methylation"/>
    <property type="evidence" value="ECO:0007669"/>
    <property type="project" value="UniProtKB-KW"/>
</dbReference>
<dbReference type="InterPro" id="IPR041698">
    <property type="entry name" value="Methyltransf_25"/>
</dbReference>
<dbReference type="Pfam" id="PF13649">
    <property type="entry name" value="Methyltransf_25"/>
    <property type="match status" value="1"/>
</dbReference>
<dbReference type="RefSeq" id="WP_274795638.1">
    <property type="nucleotide sequence ID" value="NZ_CP113527.1"/>
</dbReference>
<dbReference type="SUPFAM" id="SSF53335">
    <property type="entry name" value="S-adenosyl-L-methionine-dependent methyltransferases"/>
    <property type="match status" value="1"/>
</dbReference>
<gene>
    <name evidence="2" type="ORF">OU989_03005</name>
</gene>
<evidence type="ECO:0000313" key="3">
    <source>
        <dbReference type="Proteomes" id="UP001219585"/>
    </source>
</evidence>
<dbReference type="AlphaFoldDB" id="A0AAJ5UVT6"/>
<reference evidence="2" key="1">
    <citation type="submission" date="2022-11" db="EMBL/GenBank/DDBJ databases">
        <title>Lysinibacillus irui.</title>
        <authorList>
            <person name="Akintayo S.O."/>
        </authorList>
    </citation>
    <scope>NUCLEOTIDE SEQUENCE</scope>
    <source>
        <strain evidence="2">IRB4-01</strain>
    </source>
</reference>